<protein>
    <recommendedName>
        <fullName evidence="2">MULE transposase domain-containing protein</fullName>
    </recommendedName>
</protein>
<keyword evidence="4" id="KW-1185">Reference proteome</keyword>
<name>A0A078B491_STYLE</name>
<organism evidence="3 4">
    <name type="scientific">Stylonychia lemnae</name>
    <name type="common">Ciliate</name>
    <dbReference type="NCBI Taxonomy" id="5949"/>
    <lineage>
        <taxon>Eukaryota</taxon>
        <taxon>Sar</taxon>
        <taxon>Alveolata</taxon>
        <taxon>Ciliophora</taxon>
        <taxon>Intramacronucleata</taxon>
        <taxon>Spirotrichea</taxon>
        <taxon>Stichotrichia</taxon>
        <taxon>Sporadotrichida</taxon>
        <taxon>Oxytrichidae</taxon>
        <taxon>Stylonychinae</taxon>
        <taxon>Stylonychia</taxon>
    </lineage>
</organism>
<feature type="coiled-coil region" evidence="1">
    <location>
        <begin position="145"/>
        <end position="179"/>
    </location>
</feature>
<dbReference type="PANTHER" id="PTHR47718">
    <property type="entry name" value="OS01G0519700 PROTEIN"/>
    <property type="match status" value="1"/>
</dbReference>
<evidence type="ECO:0000313" key="3">
    <source>
        <dbReference type="EMBL" id="CDW88027.1"/>
    </source>
</evidence>
<sequence>MRYPSIQQINQTDQLQLPIKRELNFTGITNKNYQQQQQLQLPQSQYSSNLEQLFDAQQLYCNESLPSFQLDDSEKIQNDDVKQEQQQQIQLMGQNQSYQTHEQQIDHSIFKLENFIPYPSIIPLQPLQFQMPMMDYQADNQQMIRDSQLHMQQQQQQQIQNLKQQSQQQQQQYLTKLEKDNHGNVRIDIDVSYLKTLNFKDVKEIREKIDDIFAPQNIKMISKRAERHYPNGYCVYVLYCNRCQKRNPTYKRTKQYTKRSTNCPFHMKFTKTDDELYSLHDGEFYHNHELSIPVLDPEILLELDNFDPTQHKPAHIKKFINEKFKKDISYAQIAYEMNKRKQKIMGKTKDDTKKLKELIELQKDGKFKMYQDKEGNLSRILYSSDRMFNLPAFLIVGIDQHGKNRLFAFGLLQNETTEDYVWVFRKFSEIMEDLKPLVIITDQCAKLTAAIQQVYQDQVIHKFCGWHVQQNLKKKISSALVKNEDLILKKIYVKKKQWARCYNLDIFTAGIHTNARIESYNSVIKRFLNWSTPINYFFKAIEEYENTQILQTKLLENKEQNKLLQDKNNKHLIHPCFIKWEGKYSDFAIKNMKKQYLKSLNLEIKEEQDNFIVWNRKFNFENSVKQSITIEDPKIKCTCKY</sequence>
<evidence type="ECO:0000259" key="2">
    <source>
        <dbReference type="Pfam" id="PF10551"/>
    </source>
</evidence>
<dbReference type="PANTHER" id="PTHR47718:SF7">
    <property type="entry name" value="PROTEIN FAR1-RELATED SEQUENCE"/>
    <property type="match status" value="1"/>
</dbReference>
<dbReference type="Pfam" id="PF10551">
    <property type="entry name" value="MULE"/>
    <property type="match status" value="1"/>
</dbReference>
<dbReference type="AlphaFoldDB" id="A0A078B491"/>
<proteinExistence type="predicted"/>
<dbReference type="InterPro" id="IPR018289">
    <property type="entry name" value="MULE_transposase_dom"/>
</dbReference>
<dbReference type="OrthoDB" id="747268at2759"/>
<keyword evidence="1" id="KW-0175">Coiled coil</keyword>
<reference evidence="3 4" key="1">
    <citation type="submission" date="2014-06" db="EMBL/GenBank/DDBJ databases">
        <authorList>
            <person name="Swart Estienne"/>
        </authorList>
    </citation>
    <scope>NUCLEOTIDE SEQUENCE [LARGE SCALE GENOMIC DNA]</scope>
    <source>
        <strain evidence="3 4">130c</strain>
    </source>
</reference>
<accession>A0A078B491</accession>
<evidence type="ECO:0000256" key="1">
    <source>
        <dbReference type="SAM" id="Coils"/>
    </source>
</evidence>
<feature type="domain" description="MULE transposase" evidence="2">
    <location>
        <begin position="388"/>
        <end position="471"/>
    </location>
</feature>
<evidence type="ECO:0000313" key="4">
    <source>
        <dbReference type="Proteomes" id="UP000039865"/>
    </source>
</evidence>
<dbReference type="EMBL" id="CCKQ01016149">
    <property type="protein sequence ID" value="CDW88027.1"/>
    <property type="molecule type" value="Genomic_DNA"/>
</dbReference>
<dbReference type="InParanoid" id="A0A078B491"/>
<dbReference type="Proteomes" id="UP000039865">
    <property type="component" value="Unassembled WGS sequence"/>
</dbReference>
<gene>
    <name evidence="3" type="primary">Contig11992.g12825</name>
    <name evidence="3" type="ORF">STYLEM_17142</name>
</gene>